<gene>
    <name evidence="6" type="ORF">DD236_01935</name>
</gene>
<feature type="region of interest" description="Disordered" evidence="2">
    <location>
        <begin position="531"/>
        <end position="556"/>
    </location>
</feature>
<comment type="caution">
    <text evidence="6">The sequence shown here is derived from an EMBL/GenBank/DDBJ whole genome shotgun (WGS) entry which is preliminary data.</text>
</comment>
<feature type="coiled-coil region" evidence="1">
    <location>
        <begin position="463"/>
        <end position="490"/>
    </location>
</feature>
<feature type="transmembrane region" description="Helical" evidence="3">
    <location>
        <begin position="160"/>
        <end position="180"/>
    </location>
</feature>
<dbReference type="RefSeq" id="WP_109092685.1">
    <property type="nucleotide sequence ID" value="NZ_QETB01000001.1"/>
</dbReference>
<evidence type="ECO:0000256" key="2">
    <source>
        <dbReference type="SAM" id="MobiDB-lite"/>
    </source>
</evidence>
<accession>A0A2V1K9L8</accession>
<dbReference type="Gene3D" id="3.10.310.50">
    <property type="match status" value="1"/>
</dbReference>
<dbReference type="OrthoDB" id="5105562at2"/>
<feature type="region of interest" description="Disordered" evidence="2">
    <location>
        <begin position="562"/>
        <end position="581"/>
    </location>
</feature>
<feature type="chain" id="PRO_5039563838" description="TPM domain-containing protein" evidence="4">
    <location>
        <begin position="31"/>
        <end position="652"/>
    </location>
</feature>
<evidence type="ECO:0000313" key="6">
    <source>
        <dbReference type="EMBL" id="PWF27185.1"/>
    </source>
</evidence>
<feature type="compositionally biased region" description="Basic and acidic residues" evidence="2">
    <location>
        <begin position="546"/>
        <end position="556"/>
    </location>
</feature>
<proteinExistence type="predicted"/>
<dbReference type="Pfam" id="PF04536">
    <property type="entry name" value="TPM_phosphatase"/>
    <property type="match status" value="1"/>
</dbReference>
<evidence type="ECO:0000256" key="1">
    <source>
        <dbReference type="SAM" id="Coils"/>
    </source>
</evidence>
<sequence length="652" mass="68846">MRSEHRVFSAFFALLAALTASLLALPAASAEEPFAVTNLVTDESGAVGDTESIESALEDLQDSAGNSLRVVFVNTFESASSDEWARDTFRESGFGSRDALLAVATDTRQISVWAGGEGFTSNELSDAITDDVREQWRNSNWEEGTILVADSLASSGSVSWAPILIGALIIVIAALAYWIWTRRREAAKGRESAAELDRLEKQASGSLLSADDGVRSASAELEFARAEFGSEATSAFSEALVEAQDAVQQAFEIQKLLDDDIPETPAQQVSMNRQIIDLTARAEQAIAAQEAEFQKLRNLGATVGQHLDDLDARTKEIAEQISTANAQLDSLALTYPESALETLRSYPSQILNLLGSVAETVAEGRKLVADQEQNKAVVYARVGEDTLRQARALAQKLTNARSSLEQASAQMRENLTSISQDVADAKRLGGGDPVIATRAAAAQKAIDYATGNTVDPVKAVADLTEAETALDAALEQARNADENRQRAQALIQRNRTLAQAAISDADSYIDQYSRYVPAQARTELAAARKSFNEASDSTDGPAKAQTFERSRAQADNARRIAERAVSDEQSRQNQGGNSDWGSIVGGMIIGSLLSGGRGRGGYSGGSFGGRPGGSFGGRPGGFGGGRPPGGFGGGRPGGGGGFGGGKGFGDSF</sequence>
<keyword evidence="3" id="KW-0472">Membrane</keyword>
<dbReference type="InterPro" id="IPR007621">
    <property type="entry name" value="TPM_dom"/>
</dbReference>
<evidence type="ECO:0000313" key="7">
    <source>
        <dbReference type="Proteomes" id="UP000245283"/>
    </source>
</evidence>
<keyword evidence="3" id="KW-0812">Transmembrane</keyword>
<feature type="domain" description="TPM" evidence="5">
    <location>
        <begin position="42"/>
        <end position="153"/>
    </location>
</feature>
<keyword evidence="3" id="KW-1133">Transmembrane helix</keyword>
<organism evidence="6 7">
    <name type="scientific">Ancrocorticia populi</name>
    <dbReference type="NCBI Taxonomy" id="2175228"/>
    <lineage>
        <taxon>Bacteria</taxon>
        <taxon>Bacillati</taxon>
        <taxon>Actinomycetota</taxon>
        <taxon>Actinomycetes</taxon>
        <taxon>Actinomycetales</taxon>
        <taxon>Actinomycetaceae</taxon>
        <taxon>Ancrocorticia</taxon>
    </lineage>
</organism>
<evidence type="ECO:0000256" key="4">
    <source>
        <dbReference type="SAM" id="SignalP"/>
    </source>
</evidence>
<name>A0A2V1K9L8_9ACTO</name>
<protein>
    <recommendedName>
        <fullName evidence="5">TPM domain-containing protein</fullName>
    </recommendedName>
</protein>
<feature type="compositionally biased region" description="Polar residues" evidence="2">
    <location>
        <begin position="571"/>
        <end position="580"/>
    </location>
</feature>
<dbReference type="EMBL" id="QETB01000001">
    <property type="protein sequence ID" value="PWF27185.1"/>
    <property type="molecule type" value="Genomic_DNA"/>
</dbReference>
<keyword evidence="1" id="KW-0175">Coiled coil</keyword>
<dbReference type="Proteomes" id="UP000245283">
    <property type="component" value="Unassembled WGS sequence"/>
</dbReference>
<evidence type="ECO:0000256" key="3">
    <source>
        <dbReference type="SAM" id="Phobius"/>
    </source>
</evidence>
<feature type="region of interest" description="Disordered" evidence="2">
    <location>
        <begin position="603"/>
        <end position="652"/>
    </location>
</feature>
<feature type="signal peptide" evidence="4">
    <location>
        <begin position="1"/>
        <end position="30"/>
    </location>
</feature>
<dbReference type="AlphaFoldDB" id="A0A2V1K9L8"/>
<keyword evidence="4" id="KW-0732">Signal</keyword>
<feature type="coiled-coil region" evidence="1">
    <location>
        <begin position="279"/>
        <end position="327"/>
    </location>
</feature>
<reference evidence="7" key="1">
    <citation type="submission" date="2018-05" db="EMBL/GenBank/DDBJ databases">
        <authorList>
            <person name="Li Y."/>
        </authorList>
    </citation>
    <scope>NUCLEOTIDE SEQUENCE [LARGE SCALE GENOMIC DNA]</scope>
    <source>
        <strain evidence="7">sk1b4</strain>
    </source>
</reference>
<evidence type="ECO:0000259" key="5">
    <source>
        <dbReference type="Pfam" id="PF04536"/>
    </source>
</evidence>
<keyword evidence="7" id="KW-1185">Reference proteome</keyword>
<feature type="coiled-coil region" evidence="1">
    <location>
        <begin position="387"/>
        <end position="414"/>
    </location>
</feature>